<dbReference type="AlphaFoldDB" id="A0A0G4I3K1"/>
<protein>
    <submittedName>
        <fullName evidence="2">Uncharacterized protein</fullName>
    </submittedName>
</protein>
<organism evidence="2">
    <name type="scientific">Chromera velia CCMP2878</name>
    <dbReference type="NCBI Taxonomy" id="1169474"/>
    <lineage>
        <taxon>Eukaryota</taxon>
        <taxon>Sar</taxon>
        <taxon>Alveolata</taxon>
        <taxon>Colpodellida</taxon>
        <taxon>Chromeraceae</taxon>
        <taxon>Chromera</taxon>
    </lineage>
</organism>
<accession>A0A0G4I3K1</accession>
<proteinExistence type="predicted"/>
<gene>
    <name evidence="2" type="ORF">Cvel_1760</name>
</gene>
<dbReference type="EMBL" id="CDMZ01004971">
    <property type="protein sequence ID" value="CEM51540.1"/>
    <property type="molecule type" value="Genomic_DNA"/>
</dbReference>
<feature type="compositionally biased region" description="Polar residues" evidence="1">
    <location>
        <begin position="234"/>
        <end position="243"/>
    </location>
</feature>
<evidence type="ECO:0000256" key="1">
    <source>
        <dbReference type="SAM" id="MobiDB-lite"/>
    </source>
</evidence>
<evidence type="ECO:0000313" key="2">
    <source>
        <dbReference type="EMBL" id="CEM51540.1"/>
    </source>
</evidence>
<feature type="region of interest" description="Disordered" evidence="1">
    <location>
        <begin position="234"/>
        <end position="275"/>
    </location>
</feature>
<name>A0A0G4I3K1_9ALVE</name>
<dbReference type="VEuPathDB" id="CryptoDB:Cvel_1760"/>
<reference evidence="2" key="1">
    <citation type="submission" date="2014-11" db="EMBL/GenBank/DDBJ databases">
        <authorList>
            <person name="Otto D Thomas"/>
            <person name="Naeem Raeece"/>
        </authorList>
    </citation>
    <scope>NUCLEOTIDE SEQUENCE</scope>
</reference>
<sequence>MEIDTQEGSGAQRVFSHEDIQRVVQSVCTVDPPAVPLDFCQDQAVAVIRALHAEGTSLVQTFQATQKRVGEEAEAREKELKEKSDQVRRFVGHVKRLSEGLQQANEEAHARDIELAREKGEVPRRLEARTLQYLEGCKYGIDAYFPELLKGSPGEWTDAASHDFVKFLEEQNTSENKFPSVKVEFGKGAKKSLFNVCVSRGAGGKFRVRRQGLSSYYEACGISAGYKCAVSPPHTVSSGTDDNASGEEANDTHSVPGDATGGKKRARIEEGPGGS</sequence>